<sequence>MEAPTVTHMKAAKRILRYLKGIIEFSLFYSPSNNFKLLGYCDSDWARDLDDRKSTTRFVFYMGDTAFTWSSKKQPIVTLSTCEAEYVTDTSCVCQAIWLRFLLRELHLTQEDSTEIFIDNMSTIALAKNPVFDNRSKHINTRYHYITEYIIEKAVVTCECGVNRKKEEEELVASVVELERVMIEHVLFISTKWAE</sequence>
<evidence type="ECO:0000313" key="1">
    <source>
        <dbReference type="EMBL" id="KAK3014788.1"/>
    </source>
</evidence>
<dbReference type="PANTHER" id="PTHR11439">
    <property type="entry name" value="GAG-POL-RELATED RETROTRANSPOSON"/>
    <property type="match status" value="1"/>
</dbReference>
<organism evidence="1 2">
    <name type="scientific">Escallonia herrerae</name>
    <dbReference type="NCBI Taxonomy" id="1293975"/>
    <lineage>
        <taxon>Eukaryota</taxon>
        <taxon>Viridiplantae</taxon>
        <taxon>Streptophyta</taxon>
        <taxon>Embryophyta</taxon>
        <taxon>Tracheophyta</taxon>
        <taxon>Spermatophyta</taxon>
        <taxon>Magnoliopsida</taxon>
        <taxon>eudicotyledons</taxon>
        <taxon>Gunneridae</taxon>
        <taxon>Pentapetalae</taxon>
        <taxon>asterids</taxon>
        <taxon>campanulids</taxon>
        <taxon>Escalloniales</taxon>
        <taxon>Escalloniaceae</taxon>
        <taxon>Escallonia</taxon>
    </lineage>
</organism>
<dbReference type="CDD" id="cd09272">
    <property type="entry name" value="RNase_HI_RT_Ty1"/>
    <property type="match status" value="1"/>
</dbReference>
<evidence type="ECO:0000313" key="2">
    <source>
        <dbReference type="Proteomes" id="UP001188597"/>
    </source>
</evidence>
<dbReference type="Proteomes" id="UP001188597">
    <property type="component" value="Unassembled WGS sequence"/>
</dbReference>
<proteinExistence type="predicted"/>
<protein>
    <submittedName>
        <fullName evidence="1">Uncharacterized protein</fullName>
    </submittedName>
</protein>
<reference evidence="1" key="1">
    <citation type="submission" date="2022-12" db="EMBL/GenBank/DDBJ databases">
        <title>Draft genome assemblies for two species of Escallonia (Escalloniales).</title>
        <authorList>
            <person name="Chanderbali A."/>
            <person name="Dervinis C."/>
            <person name="Anghel I."/>
            <person name="Soltis D."/>
            <person name="Soltis P."/>
            <person name="Zapata F."/>
        </authorList>
    </citation>
    <scope>NUCLEOTIDE SEQUENCE</scope>
    <source>
        <strain evidence="1">UCBG64.0493</strain>
        <tissue evidence="1">Leaf</tissue>
    </source>
</reference>
<comment type="caution">
    <text evidence="1">The sequence shown here is derived from an EMBL/GenBank/DDBJ whole genome shotgun (WGS) entry which is preliminary data.</text>
</comment>
<accession>A0AA89AUK4</accession>
<dbReference type="AlphaFoldDB" id="A0AA89AUK4"/>
<keyword evidence="2" id="KW-1185">Reference proteome</keyword>
<gene>
    <name evidence="1" type="ORF">RJ639_009214</name>
</gene>
<dbReference type="EMBL" id="JAVXUP010001192">
    <property type="protein sequence ID" value="KAK3014788.1"/>
    <property type="molecule type" value="Genomic_DNA"/>
</dbReference>
<name>A0AA89AUK4_9ASTE</name>
<dbReference type="PANTHER" id="PTHR11439:SF517">
    <property type="entry name" value="CYSTEINE-RICH RLK (RECEPTOR-LIKE PROTEIN KINASE) 8"/>
    <property type="match status" value="1"/>
</dbReference>